<sequence>MMNEQLELFLKNELYPLLQEGLDNYTEKIIAIHKLPLVLTNEDLKKEFQISESTLNRLMKLTDFPECWYGIRGHYSKEKVLQWYREMNYQEFIEKKRELRSL</sequence>
<dbReference type="Proteomes" id="UP000013750">
    <property type="component" value="Unassembled WGS sequence"/>
</dbReference>
<accession>R2XNL4</accession>
<dbReference type="HOGENOM" id="CLU_178366_0_0_9"/>
<organism evidence="1 3">
    <name type="scientific">Enterococcus gilvus ATCC BAA-350</name>
    <dbReference type="NCBI Taxonomy" id="1158614"/>
    <lineage>
        <taxon>Bacteria</taxon>
        <taxon>Bacillati</taxon>
        <taxon>Bacillota</taxon>
        <taxon>Bacilli</taxon>
        <taxon>Lactobacillales</taxon>
        <taxon>Enterococcaceae</taxon>
        <taxon>Enterococcus</taxon>
    </lineage>
</organism>
<reference evidence="2 4" key="2">
    <citation type="submission" date="2013-03" db="EMBL/GenBank/DDBJ databases">
        <title>The Genome Sequence of Enterococcus gilvus ATCC BAA-350 (PacBio/Illumina hybrid assembly).</title>
        <authorList>
            <consortium name="The Broad Institute Genomics Platform"/>
            <consortium name="The Broad Institute Genome Sequencing Center for Infectious Disease"/>
            <person name="Earl A."/>
            <person name="Russ C."/>
            <person name="Gilmore M."/>
            <person name="Surin D."/>
            <person name="Walker B."/>
            <person name="Young S."/>
            <person name="Zeng Q."/>
            <person name="Gargeya S."/>
            <person name="Fitzgerald M."/>
            <person name="Haas B."/>
            <person name="Abouelleil A."/>
            <person name="Allen A.W."/>
            <person name="Alvarado L."/>
            <person name="Arachchi H.M."/>
            <person name="Berlin A.M."/>
            <person name="Chapman S.B."/>
            <person name="Gainer-Dewar J."/>
            <person name="Goldberg J."/>
            <person name="Griggs A."/>
            <person name="Gujja S."/>
            <person name="Hansen M."/>
            <person name="Howarth C."/>
            <person name="Imamovic A."/>
            <person name="Ireland A."/>
            <person name="Larimer J."/>
            <person name="McCowan C."/>
            <person name="Murphy C."/>
            <person name="Pearson M."/>
            <person name="Poon T.W."/>
            <person name="Priest M."/>
            <person name="Roberts A."/>
            <person name="Saif S."/>
            <person name="Shea T."/>
            <person name="Sisk P."/>
            <person name="Sykes S."/>
            <person name="Wortman J."/>
            <person name="Nusbaum C."/>
            <person name="Birren B."/>
        </authorList>
    </citation>
    <scope>NUCLEOTIDE SEQUENCE [LARGE SCALE GENOMIC DNA]</scope>
    <source>
        <strain evidence="2 4">ATCC BAA-350</strain>
    </source>
</reference>
<dbReference type="Proteomes" id="UP000014160">
    <property type="component" value="Unassembled WGS sequence"/>
</dbReference>
<evidence type="ECO:0000313" key="2">
    <source>
        <dbReference type="EMBL" id="EOW82597.1"/>
    </source>
</evidence>
<evidence type="ECO:0000313" key="4">
    <source>
        <dbReference type="Proteomes" id="UP000014160"/>
    </source>
</evidence>
<comment type="caution">
    <text evidence="1">The sequence shown here is derived from an EMBL/GenBank/DDBJ whole genome shotgun (WGS) entry which is preliminary data.</text>
</comment>
<dbReference type="PATRIC" id="fig|1158614.3.peg.2060"/>
<gene>
    <name evidence="2" type="ORF">I592_01917</name>
    <name evidence="1" type="ORF">UKC_02050</name>
</gene>
<evidence type="ECO:0008006" key="5">
    <source>
        <dbReference type="Google" id="ProtNLM"/>
    </source>
</evidence>
<proteinExistence type="predicted"/>
<evidence type="ECO:0000313" key="1">
    <source>
        <dbReference type="EMBL" id="EOI56153.1"/>
    </source>
</evidence>
<dbReference type="EMBL" id="AJDQ01000007">
    <property type="protein sequence ID" value="EOI56153.1"/>
    <property type="molecule type" value="Genomic_DNA"/>
</dbReference>
<protein>
    <recommendedName>
        <fullName evidence="5">Helix-turn-helix domain-containing protein</fullName>
    </recommendedName>
</protein>
<name>R2XNL4_9ENTE</name>
<dbReference type="OrthoDB" id="2184590at2"/>
<dbReference type="eggNOG" id="ENOG5033WSF">
    <property type="taxonomic scope" value="Bacteria"/>
</dbReference>
<dbReference type="RefSeq" id="WP_010780445.1">
    <property type="nucleotide sequence ID" value="NZ_ASWH01000001.1"/>
</dbReference>
<evidence type="ECO:0000313" key="3">
    <source>
        <dbReference type="Proteomes" id="UP000013750"/>
    </source>
</evidence>
<reference evidence="1 3" key="1">
    <citation type="submission" date="2013-02" db="EMBL/GenBank/DDBJ databases">
        <title>The Genome Sequence of Enterococcus gilvus ATCC BAA-350.</title>
        <authorList>
            <consortium name="The Broad Institute Genome Sequencing Platform"/>
            <consortium name="The Broad Institute Genome Sequencing Center for Infectious Disease"/>
            <person name="Earl A.M."/>
            <person name="Gilmore M.S."/>
            <person name="Lebreton F."/>
            <person name="Walker B."/>
            <person name="Young S.K."/>
            <person name="Zeng Q."/>
            <person name="Gargeya S."/>
            <person name="Fitzgerald M."/>
            <person name="Haas B."/>
            <person name="Abouelleil A."/>
            <person name="Alvarado L."/>
            <person name="Arachchi H.M."/>
            <person name="Berlin A.M."/>
            <person name="Chapman S.B."/>
            <person name="Dewar J."/>
            <person name="Goldberg J."/>
            <person name="Griggs A."/>
            <person name="Gujja S."/>
            <person name="Hansen M."/>
            <person name="Howarth C."/>
            <person name="Imamovic A."/>
            <person name="Larimer J."/>
            <person name="McCowan C."/>
            <person name="Murphy C."/>
            <person name="Neiman D."/>
            <person name="Pearson M."/>
            <person name="Priest M."/>
            <person name="Roberts A."/>
            <person name="Saif S."/>
            <person name="Shea T."/>
            <person name="Sisk P."/>
            <person name="Sykes S."/>
            <person name="Wortman J."/>
            <person name="Nusbaum C."/>
            <person name="Birren B."/>
        </authorList>
    </citation>
    <scope>NUCLEOTIDE SEQUENCE [LARGE SCALE GENOMIC DNA]</scope>
    <source>
        <strain evidence="1 3">ATCC BAA-350</strain>
    </source>
</reference>
<dbReference type="AlphaFoldDB" id="R2XNL4"/>
<keyword evidence="4" id="KW-1185">Reference proteome</keyword>
<dbReference type="EMBL" id="ASWH01000001">
    <property type="protein sequence ID" value="EOW82597.1"/>
    <property type="molecule type" value="Genomic_DNA"/>
</dbReference>